<gene>
    <name evidence="2" type="ORF">AS180_06135</name>
</gene>
<name>A0A0V8JNT7_9BACI</name>
<comment type="caution">
    <text evidence="2">The sequence shown here is derived from an EMBL/GenBank/DDBJ whole genome shotgun (WGS) entry which is preliminary data.</text>
</comment>
<feature type="transmembrane region" description="Helical" evidence="1">
    <location>
        <begin position="20"/>
        <end position="50"/>
    </location>
</feature>
<evidence type="ECO:0008006" key="4">
    <source>
        <dbReference type="Google" id="ProtNLM"/>
    </source>
</evidence>
<keyword evidence="1" id="KW-0472">Membrane</keyword>
<keyword evidence="3" id="KW-1185">Reference proteome</keyword>
<keyword evidence="1" id="KW-1133">Transmembrane helix</keyword>
<dbReference type="GeneID" id="93680971"/>
<feature type="transmembrane region" description="Helical" evidence="1">
    <location>
        <begin position="62"/>
        <end position="90"/>
    </location>
</feature>
<dbReference type="RefSeq" id="WP_025908468.1">
    <property type="nucleotide sequence ID" value="NZ_KQ758635.1"/>
</dbReference>
<dbReference type="EMBL" id="LNQP01000016">
    <property type="protein sequence ID" value="KSU88719.1"/>
    <property type="molecule type" value="Genomic_DNA"/>
</dbReference>
<dbReference type="AlphaFoldDB" id="A0A0V8JNT7"/>
<reference evidence="2 3" key="1">
    <citation type="submission" date="2015-11" db="EMBL/GenBank/DDBJ databases">
        <title>Bacillus caseinolyticus sp nov.</title>
        <authorList>
            <person name="Dastager S.G."/>
            <person name="Mawlankar R."/>
        </authorList>
    </citation>
    <scope>NUCLEOTIDE SEQUENCE [LARGE SCALE GENOMIC DNA]</scope>
    <source>
        <strain evidence="2 3">SGD-V-76</strain>
    </source>
</reference>
<evidence type="ECO:0000313" key="3">
    <source>
        <dbReference type="Proteomes" id="UP000053681"/>
    </source>
</evidence>
<protein>
    <recommendedName>
        <fullName evidence="4">Transmembrane protein</fullName>
    </recommendedName>
</protein>
<dbReference type="Proteomes" id="UP000053681">
    <property type="component" value="Unassembled WGS sequence"/>
</dbReference>
<evidence type="ECO:0000256" key="1">
    <source>
        <dbReference type="SAM" id="Phobius"/>
    </source>
</evidence>
<proteinExistence type="predicted"/>
<keyword evidence="1" id="KW-0812">Transmembrane</keyword>
<accession>A0A0V8JNT7</accession>
<evidence type="ECO:0000313" key="2">
    <source>
        <dbReference type="EMBL" id="KSU88719.1"/>
    </source>
</evidence>
<organism evidence="2 3">
    <name type="scientific">Priestia veravalensis</name>
    <dbReference type="NCBI Taxonomy" id="1414648"/>
    <lineage>
        <taxon>Bacteria</taxon>
        <taxon>Bacillati</taxon>
        <taxon>Bacillota</taxon>
        <taxon>Bacilli</taxon>
        <taxon>Bacillales</taxon>
        <taxon>Bacillaceae</taxon>
        <taxon>Priestia</taxon>
    </lineage>
</organism>
<sequence>MSGNVRVMKWLTAGYEAFLGIPLIGGAFIISFSWGPLVFAFFLHAIALFLSHKEGRSAYGNILGMVTSFVGVIPVVGMVMHIITAIVIAFEAAKR</sequence>